<accession>A0A8I3AD55</accession>
<sequence>MDSLFRAFDDVQCCGEGTLIPAGEDIERFEVQSDVSWVLVVEKEVCYYLIELD</sequence>
<reference evidence="1" key="1">
    <citation type="submission" date="2021-03" db="EMBL/GenBank/DDBJ databases">
        <title>Evolutionary innovations through gain and loss of genes in the ectomycorrhizal Boletales.</title>
        <authorList>
            <person name="Wu G."/>
            <person name="Miyauchi S."/>
            <person name="Morin E."/>
            <person name="Yang Z.-L."/>
            <person name="Xu J."/>
            <person name="Martin F.M."/>
        </authorList>
    </citation>
    <scope>NUCLEOTIDE SEQUENCE</scope>
    <source>
        <strain evidence="1">BR01</strain>
    </source>
</reference>
<dbReference type="AlphaFoldDB" id="A0A8I3AD55"/>
<gene>
    <name evidence="1" type="ORF">JVT61DRAFT_13730</name>
</gene>
<organism evidence="1 2">
    <name type="scientific">Boletus reticuloceps</name>
    <dbReference type="NCBI Taxonomy" id="495285"/>
    <lineage>
        <taxon>Eukaryota</taxon>
        <taxon>Fungi</taxon>
        <taxon>Dikarya</taxon>
        <taxon>Basidiomycota</taxon>
        <taxon>Agaricomycotina</taxon>
        <taxon>Agaricomycetes</taxon>
        <taxon>Agaricomycetidae</taxon>
        <taxon>Boletales</taxon>
        <taxon>Boletineae</taxon>
        <taxon>Boletaceae</taxon>
        <taxon>Boletoideae</taxon>
        <taxon>Boletus</taxon>
    </lineage>
</organism>
<dbReference type="EMBL" id="JAGFBS010000007">
    <property type="protein sequence ID" value="KAG6378050.1"/>
    <property type="molecule type" value="Genomic_DNA"/>
</dbReference>
<keyword evidence="2" id="KW-1185">Reference proteome</keyword>
<evidence type="ECO:0000313" key="2">
    <source>
        <dbReference type="Proteomes" id="UP000683000"/>
    </source>
</evidence>
<protein>
    <submittedName>
        <fullName evidence="1">Uncharacterized protein</fullName>
    </submittedName>
</protein>
<proteinExistence type="predicted"/>
<evidence type="ECO:0000313" key="1">
    <source>
        <dbReference type="EMBL" id="KAG6378050.1"/>
    </source>
</evidence>
<dbReference type="OrthoDB" id="5377392at2759"/>
<dbReference type="Proteomes" id="UP000683000">
    <property type="component" value="Unassembled WGS sequence"/>
</dbReference>
<name>A0A8I3AD55_9AGAM</name>
<comment type="caution">
    <text evidence="1">The sequence shown here is derived from an EMBL/GenBank/DDBJ whole genome shotgun (WGS) entry which is preliminary data.</text>
</comment>